<evidence type="ECO:0000259" key="4">
    <source>
        <dbReference type="SMART" id="SM00849"/>
    </source>
</evidence>
<dbReference type="Gene3D" id="3.60.15.10">
    <property type="entry name" value="Ribonuclease Z/Hydroxyacylglutathione hydrolase-like"/>
    <property type="match status" value="1"/>
</dbReference>
<dbReference type="InterPro" id="IPR052533">
    <property type="entry name" value="WalJ/YycJ-like"/>
</dbReference>
<evidence type="ECO:0000256" key="1">
    <source>
        <dbReference type="ARBA" id="ARBA00034221"/>
    </source>
</evidence>
<comment type="catalytic activity">
    <reaction evidence="3">
        <text>3',5'-cyclic UMP + H2O = UMP + H(+)</text>
        <dbReference type="Rhea" id="RHEA:70575"/>
        <dbReference type="ChEBI" id="CHEBI:15377"/>
        <dbReference type="ChEBI" id="CHEBI:15378"/>
        <dbReference type="ChEBI" id="CHEBI:57865"/>
        <dbReference type="ChEBI" id="CHEBI:184387"/>
    </reaction>
    <physiologicalReaction direction="left-to-right" evidence="3">
        <dbReference type="Rhea" id="RHEA:70576"/>
    </physiologicalReaction>
</comment>
<dbReference type="InterPro" id="IPR036866">
    <property type="entry name" value="RibonucZ/Hydroxyglut_hydro"/>
</dbReference>
<comment type="function">
    <text evidence="2">Counteracts the endogenous Pycsar antiviral defense system. Phosphodiesterase that enables metal-dependent hydrolysis of host cyclic nucleotide Pycsar defense signals such as cCMP and cUMP.</text>
</comment>
<feature type="domain" description="Metallo-beta-lactamase" evidence="4">
    <location>
        <begin position="12"/>
        <end position="215"/>
    </location>
</feature>
<keyword evidence="6" id="KW-1185">Reference proteome</keyword>
<dbReference type="SUPFAM" id="SSF56281">
    <property type="entry name" value="Metallo-hydrolase/oxidoreductase"/>
    <property type="match status" value="1"/>
</dbReference>
<dbReference type="Proteomes" id="UP001154322">
    <property type="component" value="Unassembled WGS sequence"/>
</dbReference>
<dbReference type="Pfam" id="PF12706">
    <property type="entry name" value="Lactamase_B_2"/>
    <property type="match status" value="1"/>
</dbReference>
<reference evidence="5" key="1">
    <citation type="submission" date="2022-06" db="EMBL/GenBank/DDBJ databases">
        <authorList>
            <person name="Dietemann V."/>
            <person name="Ory F."/>
            <person name="Dainat B."/>
            <person name="Oberhansli S."/>
        </authorList>
    </citation>
    <scope>NUCLEOTIDE SEQUENCE</scope>
    <source>
        <strain evidence="5">Ena-SAMPLE-TAB-26-04-2022-14:26:32:270-5432</strain>
    </source>
</reference>
<dbReference type="PANTHER" id="PTHR47619:SF1">
    <property type="entry name" value="EXODEOXYRIBONUCLEASE WALJ"/>
    <property type="match status" value="1"/>
</dbReference>
<sequence length="250" mass="27355">MIQVKVLASGSSGNCIWLGNGEVNILVDVGLPKTKIEKIMLQQGIDPTKIEAIFITHEHGDHIKGIALAEKYKIPVHASAGTLKGIGDVETASPMRPDALIMFNAFDDSIMRVRPFAVSHDAYEPFGFTVQDKDTKVSIMMDTGTVTGQMLKAMEDSDIYVFECNHDVDMLTNGEYPEITKSRILSDTGHLSNQAAAAALARLLRGKGEHIYLTHMSSSNNMPALAEMTVKRALRAKGLKAGEHYYLHVV</sequence>
<dbReference type="EMBL" id="CALYLO010000004">
    <property type="protein sequence ID" value="CAH8246085.1"/>
    <property type="molecule type" value="Genomic_DNA"/>
</dbReference>
<proteinExistence type="predicted"/>
<evidence type="ECO:0000313" key="5">
    <source>
        <dbReference type="EMBL" id="CAH8246085.1"/>
    </source>
</evidence>
<evidence type="ECO:0000256" key="2">
    <source>
        <dbReference type="ARBA" id="ARBA00034301"/>
    </source>
</evidence>
<dbReference type="RefSeq" id="WP_213427758.1">
    <property type="nucleotide sequence ID" value="NZ_AP031286.1"/>
</dbReference>
<evidence type="ECO:0000313" key="6">
    <source>
        <dbReference type="Proteomes" id="UP001154322"/>
    </source>
</evidence>
<accession>A0ABN8U8G8</accession>
<gene>
    <name evidence="5" type="ORF">WJ0W_003322</name>
</gene>
<organism evidence="5 6">
    <name type="scientific">Paenibacillus melissococcoides</name>
    <dbReference type="NCBI Taxonomy" id="2912268"/>
    <lineage>
        <taxon>Bacteria</taxon>
        <taxon>Bacillati</taxon>
        <taxon>Bacillota</taxon>
        <taxon>Bacilli</taxon>
        <taxon>Bacillales</taxon>
        <taxon>Paenibacillaceae</taxon>
        <taxon>Paenibacillus</taxon>
    </lineage>
</organism>
<evidence type="ECO:0000256" key="3">
    <source>
        <dbReference type="ARBA" id="ARBA00048505"/>
    </source>
</evidence>
<comment type="catalytic activity">
    <reaction evidence="1">
        <text>3',5'-cyclic CMP + H2O = CMP + H(+)</text>
        <dbReference type="Rhea" id="RHEA:72675"/>
        <dbReference type="ChEBI" id="CHEBI:15377"/>
        <dbReference type="ChEBI" id="CHEBI:15378"/>
        <dbReference type="ChEBI" id="CHEBI:58003"/>
        <dbReference type="ChEBI" id="CHEBI:60377"/>
    </reaction>
    <physiologicalReaction direction="left-to-right" evidence="1">
        <dbReference type="Rhea" id="RHEA:72676"/>
    </physiologicalReaction>
</comment>
<dbReference type="InterPro" id="IPR001279">
    <property type="entry name" value="Metallo-B-lactamas"/>
</dbReference>
<name>A0ABN8U8G8_9BACL</name>
<dbReference type="PANTHER" id="PTHR47619">
    <property type="entry name" value="METALLO-HYDROLASE YYCJ-RELATED"/>
    <property type="match status" value="1"/>
</dbReference>
<comment type="caution">
    <text evidence="5">The sequence shown here is derived from an EMBL/GenBank/DDBJ whole genome shotgun (WGS) entry which is preliminary data.</text>
</comment>
<protein>
    <submittedName>
        <fullName evidence="5">MBL fold metallo-hydrolase</fullName>
    </submittedName>
</protein>
<dbReference type="SMART" id="SM00849">
    <property type="entry name" value="Lactamase_B"/>
    <property type="match status" value="1"/>
</dbReference>